<organism evidence="2 4">
    <name type="scientific">Ardenticatena maritima</name>
    <dbReference type="NCBI Taxonomy" id="872965"/>
    <lineage>
        <taxon>Bacteria</taxon>
        <taxon>Bacillati</taxon>
        <taxon>Chloroflexota</taxon>
        <taxon>Ardenticatenia</taxon>
        <taxon>Ardenticatenales</taxon>
        <taxon>Ardenticatenaceae</taxon>
        <taxon>Ardenticatena</taxon>
    </lineage>
</organism>
<dbReference type="InParanoid" id="A0A0M8K6Z1"/>
<dbReference type="OrthoDB" id="5521862at2"/>
<proteinExistence type="predicted"/>
<evidence type="ECO:0008006" key="6">
    <source>
        <dbReference type="Google" id="ProtNLM"/>
    </source>
</evidence>
<evidence type="ECO:0000313" key="4">
    <source>
        <dbReference type="Proteomes" id="UP000037784"/>
    </source>
</evidence>
<dbReference type="EMBL" id="LGKN01000005">
    <property type="protein sequence ID" value="KPL87794.1"/>
    <property type="molecule type" value="Genomic_DNA"/>
</dbReference>
<evidence type="ECO:0000313" key="3">
    <source>
        <dbReference type="EMBL" id="KPL87794.1"/>
    </source>
</evidence>
<dbReference type="AlphaFoldDB" id="A0A0M8K6Z1"/>
<keyword evidence="1" id="KW-0732">Signal</keyword>
<dbReference type="EMBL" id="BBZA01000113">
    <property type="protein sequence ID" value="GAP63083.1"/>
    <property type="molecule type" value="Genomic_DNA"/>
</dbReference>
<keyword evidence="4" id="KW-1185">Reference proteome</keyword>
<sequence length="150" mass="16003">MRRFLLLLLFVLMVGVAACRTESLPSADQLTGQRGCTEIGCSSGLTVRLVGNVPDAFTIAAQRPGQPPIVAICPEGRITVPDREAGASAICQPDGVFFDNFTPEEVEIVVRVGQSNNVSRLVKPTYEKVQPNGPGCPPVCEQAVVEIELP</sequence>
<comment type="caution">
    <text evidence="2">The sequence shown here is derived from an EMBL/GenBank/DDBJ whole genome shotgun (WGS) entry which is preliminary data.</text>
</comment>
<feature type="chain" id="PRO_5010428658" description="Lipoprotein" evidence="1">
    <location>
        <begin position="21"/>
        <end position="150"/>
    </location>
</feature>
<reference evidence="4" key="3">
    <citation type="submission" date="2015-08" db="EMBL/GenBank/DDBJ databases">
        <title>Draft Genome Sequence of a Heterotrophic Facultative Anaerobic Bacterium Ardenticatena maritima Strain 110S.</title>
        <authorList>
            <person name="Kawaichi S."/>
            <person name="Yoshida T."/>
            <person name="Sako Y."/>
            <person name="Nakamura R."/>
        </authorList>
    </citation>
    <scope>NUCLEOTIDE SEQUENCE [LARGE SCALE GENOMIC DNA]</scope>
    <source>
        <strain evidence="4">110S</strain>
    </source>
</reference>
<dbReference type="PROSITE" id="PS51257">
    <property type="entry name" value="PROKAR_LIPOPROTEIN"/>
    <property type="match status" value="1"/>
</dbReference>
<evidence type="ECO:0000256" key="1">
    <source>
        <dbReference type="SAM" id="SignalP"/>
    </source>
</evidence>
<evidence type="ECO:0000313" key="5">
    <source>
        <dbReference type="Proteomes" id="UP000050502"/>
    </source>
</evidence>
<name>A0A0M8K6Z1_9CHLR</name>
<evidence type="ECO:0000313" key="2">
    <source>
        <dbReference type="EMBL" id="GAP63083.1"/>
    </source>
</evidence>
<feature type="signal peptide" evidence="1">
    <location>
        <begin position="1"/>
        <end position="20"/>
    </location>
</feature>
<dbReference type="Proteomes" id="UP000037784">
    <property type="component" value="Unassembled WGS sequence"/>
</dbReference>
<reference evidence="2 4" key="1">
    <citation type="journal article" date="2015" name="Genome Announc.">
        <title>Draft Genome Sequence of a Heterotrophic Facultative Anaerobic Thermophilic Bacterium, Ardenticatena maritima Strain 110ST.</title>
        <authorList>
            <person name="Kawaichi S."/>
            <person name="Yoshida T."/>
            <person name="Sako Y."/>
            <person name="Nakamura R."/>
        </authorList>
    </citation>
    <scope>NUCLEOTIDE SEQUENCE [LARGE SCALE GENOMIC DNA]</scope>
    <source>
        <strain evidence="2 4">110S</strain>
    </source>
</reference>
<gene>
    <name evidence="2" type="ORF">ARMA_1506</name>
    <name evidence="3" type="ORF">SE16_09530</name>
</gene>
<reference evidence="3 5" key="2">
    <citation type="submission" date="2015-07" db="EMBL/GenBank/DDBJ databases">
        <title>Whole genome sequence of Ardenticatena maritima DSM 23922.</title>
        <authorList>
            <person name="Hemp J."/>
            <person name="Ward L.M."/>
            <person name="Pace L.A."/>
            <person name="Fischer W.W."/>
        </authorList>
    </citation>
    <scope>NUCLEOTIDE SEQUENCE [LARGE SCALE GENOMIC DNA]</scope>
    <source>
        <strain evidence="3 5">110S</strain>
    </source>
</reference>
<protein>
    <recommendedName>
        <fullName evidence="6">Lipoprotein</fullName>
    </recommendedName>
</protein>
<dbReference type="Proteomes" id="UP000050502">
    <property type="component" value="Unassembled WGS sequence"/>
</dbReference>
<accession>A0A0M8K6Z1</accession>
<dbReference type="RefSeq" id="WP_054492950.1">
    <property type="nucleotide sequence ID" value="NZ_BBZA01000113.1"/>
</dbReference>